<gene>
    <name evidence="8" type="ORF">DASC09_050610</name>
</gene>
<dbReference type="Proteomes" id="UP001360560">
    <property type="component" value="Unassembled WGS sequence"/>
</dbReference>
<evidence type="ECO:0000256" key="5">
    <source>
        <dbReference type="ARBA" id="ARBA00023242"/>
    </source>
</evidence>
<protein>
    <recommendedName>
        <fullName evidence="7">Zn(2)-C6 fungal-type domain-containing protein</fullName>
    </recommendedName>
</protein>
<evidence type="ECO:0000313" key="8">
    <source>
        <dbReference type="EMBL" id="GMM37736.1"/>
    </source>
</evidence>
<feature type="compositionally biased region" description="Basic residues" evidence="6">
    <location>
        <begin position="763"/>
        <end position="774"/>
    </location>
</feature>
<keyword evidence="4" id="KW-0804">Transcription</keyword>
<dbReference type="Pfam" id="PF00172">
    <property type="entry name" value="Zn_clus"/>
    <property type="match status" value="1"/>
</dbReference>
<dbReference type="GeneID" id="90075711"/>
<reference evidence="8 9" key="1">
    <citation type="journal article" date="2023" name="Elife">
        <title>Identification of key yeast species and microbe-microbe interactions impacting larval growth of Drosophila in the wild.</title>
        <authorList>
            <person name="Mure A."/>
            <person name="Sugiura Y."/>
            <person name="Maeda R."/>
            <person name="Honda K."/>
            <person name="Sakurai N."/>
            <person name="Takahashi Y."/>
            <person name="Watada M."/>
            <person name="Katoh T."/>
            <person name="Gotoh A."/>
            <person name="Gotoh Y."/>
            <person name="Taniguchi I."/>
            <person name="Nakamura K."/>
            <person name="Hayashi T."/>
            <person name="Katayama T."/>
            <person name="Uemura T."/>
            <person name="Hattori Y."/>
        </authorList>
    </citation>
    <scope>NUCLEOTIDE SEQUENCE [LARGE SCALE GENOMIC DNA]</scope>
    <source>
        <strain evidence="8 9">SC-9</strain>
    </source>
</reference>
<comment type="subcellular location">
    <subcellularLocation>
        <location evidence="1">Nucleus</location>
    </subcellularLocation>
</comment>
<dbReference type="Gene3D" id="4.10.240.10">
    <property type="entry name" value="Zn(2)-C6 fungal-type DNA-binding domain"/>
    <property type="match status" value="1"/>
</dbReference>
<dbReference type="CDD" id="cd00067">
    <property type="entry name" value="GAL4"/>
    <property type="match status" value="1"/>
</dbReference>
<feature type="region of interest" description="Disordered" evidence="6">
    <location>
        <begin position="858"/>
        <end position="924"/>
    </location>
</feature>
<evidence type="ECO:0000256" key="2">
    <source>
        <dbReference type="ARBA" id="ARBA00023015"/>
    </source>
</evidence>
<dbReference type="SMART" id="SM00066">
    <property type="entry name" value="GAL4"/>
    <property type="match status" value="1"/>
</dbReference>
<feature type="domain" description="Zn(2)-C6 fungal-type" evidence="7">
    <location>
        <begin position="38"/>
        <end position="70"/>
    </location>
</feature>
<dbReference type="InterPro" id="IPR001138">
    <property type="entry name" value="Zn2Cys6_DnaBD"/>
</dbReference>
<keyword evidence="9" id="KW-1185">Reference proteome</keyword>
<keyword evidence="2" id="KW-0805">Transcription regulation</keyword>
<dbReference type="AlphaFoldDB" id="A0AAV5QSN0"/>
<evidence type="ECO:0000313" key="9">
    <source>
        <dbReference type="Proteomes" id="UP001360560"/>
    </source>
</evidence>
<feature type="compositionally biased region" description="Polar residues" evidence="6">
    <location>
        <begin position="858"/>
        <end position="914"/>
    </location>
</feature>
<dbReference type="GO" id="GO:0005634">
    <property type="term" value="C:nucleus"/>
    <property type="evidence" value="ECO:0007669"/>
    <property type="project" value="UniProtKB-SubCell"/>
</dbReference>
<keyword evidence="5" id="KW-0539">Nucleus</keyword>
<organism evidence="8 9">
    <name type="scientific">Saccharomycopsis crataegensis</name>
    <dbReference type="NCBI Taxonomy" id="43959"/>
    <lineage>
        <taxon>Eukaryota</taxon>
        <taxon>Fungi</taxon>
        <taxon>Dikarya</taxon>
        <taxon>Ascomycota</taxon>
        <taxon>Saccharomycotina</taxon>
        <taxon>Saccharomycetes</taxon>
        <taxon>Saccharomycopsidaceae</taxon>
        <taxon>Saccharomycopsis</taxon>
    </lineage>
</organism>
<dbReference type="EMBL" id="BTFZ01000012">
    <property type="protein sequence ID" value="GMM37736.1"/>
    <property type="molecule type" value="Genomic_DNA"/>
</dbReference>
<evidence type="ECO:0000256" key="4">
    <source>
        <dbReference type="ARBA" id="ARBA00023163"/>
    </source>
</evidence>
<comment type="caution">
    <text evidence="8">The sequence shown here is derived from an EMBL/GenBank/DDBJ whole genome shotgun (WGS) entry which is preliminary data.</text>
</comment>
<dbReference type="PANTHER" id="PTHR31845">
    <property type="entry name" value="FINGER DOMAIN PROTEIN, PUTATIVE-RELATED"/>
    <property type="match status" value="1"/>
</dbReference>
<keyword evidence="3" id="KW-0238">DNA-binding</keyword>
<dbReference type="GO" id="GO:0000976">
    <property type="term" value="F:transcription cis-regulatory region binding"/>
    <property type="evidence" value="ECO:0007669"/>
    <property type="project" value="TreeGrafter"/>
</dbReference>
<evidence type="ECO:0000256" key="3">
    <source>
        <dbReference type="ARBA" id="ARBA00023125"/>
    </source>
</evidence>
<dbReference type="RefSeq" id="XP_064854732.1">
    <property type="nucleotide sequence ID" value="XM_064998660.1"/>
</dbReference>
<feature type="region of interest" description="Disordered" evidence="6">
    <location>
        <begin position="763"/>
        <end position="794"/>
    </location>
</feature>
<dbReference type="PROSITE" id="PS50048">
    <property type="entry name" value="ZN2_CY6_FUNGAL_2"/>
    <property type="match status" value="1"/>
</dbReference>
<proteinExistence type="predicted"/>
<evidence type="ECO:0000256" key="6">
    <source>
        <dbReference type="SAM" id="MobiDB-lite"/>
    </source>
</evidence>
<accession>A0AAV5QSN0</accession>
<evidence type="ECO:0000259" key="7">
    <source>
        <dbReference type="PROSITE" id="PS50048"/>
    </source>
</evidence>
<sequence length="1022" mass="115938">MASKRPLGEFMAVDDSSPQDRSGPGISDFAKKWRQIRACARCHRLKMKCAYDDPSYSSCKRCFSAGVECSPDFDPTSKFKVSRPRKKSKIVNIPDFKQLSLYIGKLQTSNNIIDKNKKVEDQEKLRASIVEEVSGLRNVKLQLSNFISQIDHLVDQKESLLRQSANPTQNNDANVTNSPQNVFKNNNPSSKESMLPPSIITPQNLPIIPFEKNLVLEIIKLNYLSIEVVREKYQYFKDHLLIFWPAIKLPDAYTVDYLIKNKPLLLISLIVNCCATSNDIVLYNILSYYLDMNLSHQIFINGNLSIDIIQSFLVLSIWNPPPKQWGTFKHQLHLLTSLNLNLVVDLGAKCEQILIESSTSNKSEALYFNDNEIVRLYLMIYSSCGSLGLSLPKFKSVVWTSNHHLASTYLYDKYIKNNQFEDNDRTDIFIYYLSRLICIGQDMATKLDTASGDTYNDPESLSALINTFEERLLKLMLDYRLTDPSSTSNENPLVGLTYQQILMTMYDHLIYKNLSSSLIFFINNSFNKPKVENEEYRLYQTSIKVLEKLIIVCKKLVETFLLVSDKTLNVPTFFHYRPMNAIVSLIKAKILIKLLIFELSYRSLRNSSAVKSKSGLINDELIDDITFLDFNLKSFFNHFYKKYESYTKSSMTYEKMFVILKKTKKLIKLVDQILNKKNPHNKQSVVLSSSGDKIKQEDSEELIAGFNFKIHNKSDENETTHQENSFAITSNLANNDLLNLLYELGKEKAVENIDILELNSETKRKKREARRRQKLVNDTDSMASGDTPGVVDDVSIGNNEVDVAANESAQHQVSKSTSEEPQVSNLNFFFKELFSNNLFSDIITEVAHDEMCPDISQLLNSDKNQNSSPDPNMDSEISSQHLEQSQIPQNTSNTVSSPSVHQTGNQNMSGTGNDLSYPVSPENSLDMHESNNLLLYGKGGFSSINQLLAAPSQDIFSMNYGSVANGENHDGRIPSTPMTSMPMVDSNSTGAASSIGDDYSTRDFWTSKDQQHPENINGFDFD</sequence>
<feature type="compositionally biased region" description="Basic and acidic residues" evidence="6">
    <location>
        <begin position="999"/>
        <end position="1012"/>
    </location>
</feature>
<dbReference type="PANTHER" id="PTHR31845:SF10">
    <property type="entry name" value="ZN(II)2CYS6 TRANSCRIPTION FACTOR (EUROFUNG)"/>
    <property type="match status" value="1"/>
</dbReference>
<dbReference type="InterPro" id="IPR036864">
    <property type="entry name" value="Zn2-C6_fun-type_DNA-bd_sf"/>
</dbReference>
<dbReference type="PROSITE" id="PS00463">
    <property type="entry name" value="ZN2_CY6_FUNGAL_1"/>
    <property type="match status" value="1"/>
</dbReference>
<name>A0AAV5QSN0_9ASCO</name>
<feature type="region of interest" description="Disordered" evidence="6">
    <location>
        <begin position="1"/>
        <end position="27"/>
    </location>
</feature>
<evidence type="ECO:0000256" key="1">
    <source>
        <dbReference type="ARBA" id="ARBA00004123"/>
    </source>
</evidence>
<dbReference type="SUPFAM" id="SSF57701">
    <property type="entry name" value="Zn2/Cys6 DNA-binding domain"/>
    <property type="match status" value="1"/>
</dbReference>
<dbReference type="GO" id="GO:0000981">
    <property type="term" value="F:DNA-binding transcription factor activity, RNA polymerase II-specific"/>
    <property type="evidence" value="ECO:0007669"/>
    <property type="project" value="InterPro"/>
</dbReference>
<feature type="region of interest" description="Disordered" evidence="6">
    <location>
        <begin position="985"/>
        <end position="1022"/>
    </location>
</feature>
<dbReference type="GO" id="GO:0008270">
    <property type="term" value="F:zinc ion binding"/>
    <property type="evidence" value="ECO:0007669"/>
    <property type="project" value="InterPro"/>
</dbReference>
<dbReference type="InterPro" id="IPR051089">
    <property type="entry name" value="prtT"/>
</dbReference>